<dbReference type="InterPro" id="IPR029058">
    <property type="entry name" value="AB_hydrolase_fold"/>
</dbReference>
<dbReference type="PANTHER" id="PTHR42886:SF53">
    <property type="entry name" value="ALPHA_BETA-HYDROLASES SUPERFAMILY PROTEIN"/>
    <property type="match status" value="1"/>
</dbReference>
<comment type="caution">
    <text evidence="2">The sequence shown here is derived from an EMBL/GenBank/DDBJ whole genome shotgun (WGS) entry which is preliminary data.</text>
</comment>
<dbReference type="EMBL" id="MLFT02000002">
    <property type="protein sequence ID" value="PHT56110.1"/>
    <property type="molecule type" value="Genomic_DNA"/>
</dbReference>
<protein>
    <recommendedName>
        <fullName evidence="1">Serine aminopeptidase S33 domain-containing protein</fullName>
    </recommendedName>
</protein>
<dbReference type="Proteomes" id="UP000224567">
    <property type="component" value="Unassembled WGS sequence"/>
</dbReference>
<dbReference type="Gene3D" id="3.40.50.1820">
    <property type="entry name" value="alpha/beta hydrolase"/>
    <property type="match status" value="1"/>
</dbReference>
<dbReference type="Pfam" id="PF12146">
    <property type="entry name" value="Hydrolase_4"/>
    <property type="match status" value="1"/>
</dbReference>
<dbReference type="SUPFAM" id="SSF53474">
    <property type="entry name" value="alpha/beta-Hydrolases"/>
    <property type="match status" value="1"/>
</dbReference>
<evidence type="ECO:0000313" key="3">
    <source>
        <dbReference type="Proteomes" id="UP000224567"/>
    </source>
</evidence>
<dbReference type="GO" id="GO:0005829">
    <property type="term" value="C:cytosol"/>
    <property type="evidence" value="ECO:0007669"/>
    <property type="project" value="TreeGrafter"/>
</dbReference>
<keyword evidence="3" id="KW-1185">Reference proteome</keyword>
<proteinExistence type="predicted"/>
<organism evidence="2 3">
    <name type="scientific">Capsicum baccatum</name>
    <name type="common">Peruvian pepper</name>
    <dbReference type="NCBI Taxonomy" id="33114"/>
    <lineage>
        <taxon>Eukaryota</taxon>
        <taxon>Viridiplantae</taxon>
        <taxon>Streptophyta</taxon>
        <taxon>Embryophyta</taxon>
        <taxon>Tracheophyta</taxon>
        <taxon>Spermatophyta</taxon>
        <taxon>Magnoliopsida</taxon>
        <taxon>eudicotyledons</taxon>
        <taxon>Gunneridae</taxon>
        <taxon>Pentapetalae</taxon>
        <taxon>asterids</taxon>
        <taxon>lamiids</taxon>
        <taxon>Solanales</taxon>
        <taxon>Solanaceae</taxon>
        <taxon>Solanoideae</taxon>
        <taxon>Capsiceae</taxon>
        <taxon>Capsicum</taxon>
    </lineage>
</organism>
<sequence length="310" mass="34198">MCLHSSHSPPSNMIFHLLDPDPGLGLGSGSSSSSLFQQHRHSITLGVALTMTQIPAVQKKITVLYQHNEKLVGVLHDTGSTEMVLLCHGFKSSKDFNTIVNLAVALEKEGISAFRFDFPGNGESEGSFQYGNYHGEADDLHSVVEYFNGANRKVMAVLGHSKGGGVVLLYASKYHDVHTVINLSARYILEKGIARRLGEDFLEIIKKDGFIDVKNRAGDVDYRVTEESLMERINTNMHDACLQIDKGCRVLTVHGSADEVVPVEDALEFDKIIPNHKLHIIEGADHCYTSHQAELPPLVLPFIKEGLQQN</sequence>
<dbReference type="PANTHER" id="PTHR42886">
    <property type="entry name" value="RE40534P-RELATED"/>
    <property type="match status" value="1"/>
</dbReference>
<evidence type="ECO:0000259" key="1">
    <source>
        <dbReference type="Pfam" id="PF12146"/>
    </source>
</evidence>
<gene>
    <name evidence="2" type="ORF">CQW23_04596</name>
</gene>
<evidence type="ECO:0000313" key="2">
    <source>
        <dbReference type="EMBL" id="PHT56110.1"/>
    </source>
</evidence>
<dbReference type="STRING" id="33114.A0A2G2XF56"/>
<dbReference type="FunFam" id="3.40.50.1820:FF:000170">
    <property type="entry name" value="Alpha/beta-Hydrolases superfamily protein"/>
    <property type="match status" value="1"/>
</dbReference>
<feature type="domain" description="Serine aminopeptidase S33" evidence="1">
    <location>
        <begin position="82"/>
        <end position="190"/>
    </location>
</feature>
<name>A0A2G2XF56_CAPBA</name>
<accession>A0A2G2XF56</accession>
<reference evidence="3" key="2">
    <citation type="journal article" date="2017" name="J. Anim. Genet.">
        <title>Multiple reference genome sequences of hot pepper reveal the massive evolution of plant disease resistance genes by retroduplication.</title>
        <authorList>
            <person name="Kim S."/>
            <person name="Park J."/>
            <person name="Yeom S.-I."/>
            <person name="Kim Y.-M."/>
            <person name="Seo E."/>
            <person name="Kim K.-T."/>
            <person name="Kim M.-S."/>
            <person name="Lee J.M."/>
            <person name="Cheong K."/>
            <person name="Shin H.-S."/>
            <person name="Kim S.-B."/>
            <person name="Han K."/>
            <person name="Lee J."/>
            <person name="Park M."/>
            <person name="Lee H.-A."/>
            <person name="Lee H.-Y."/>
            <person name="Lee Y."/>
            <person name="Oh S."/>
            <person name="Lee J.H."/>
            <person name="Choi E."/>
            <person name="Choi E."/>
            <person name="Lee S.E."/>
            <person name="Jeon J."/>
            <person name="Kim H."/>
            <person name="Choi G."/>
            <person name="Song H."/>
            <person name="Lee J."/>
            <person name="Lee S.-C."/>
            <person name="Kwon J.-K."/>
            <person name="Lee H.-Y."/>
            <person name="Koo N."/>
            <person name="Hong Y."/>
            <person name="Kim R.W."/>
            <person name="Kang W.-H."/>
            <person name="Huh J.H."/>
            <person name="Kang B.-C."/>
            <person name="Yang T.-J."/>
            <person name="Lee Y.-H."/>
            <person name="Bennetzen J.L."/>
            <person name="Choi D."/>
        </authorList>
    </citation>
    <scope>NUCLEOTIDE SEQUENCE [LARGE SCALE GENOMIC DNA]</scope>
    <source>
        <strain evidence="3">cv. PBC81</strain>
    </source>
</reference>
<reference evidence="2 3" key="1">
    <citation type="journal article" date="2017" name="Genome Biol.">
        <title>New reference genome sequences of hot pepper reveal the massive evolution of plant disease-resistance genes by retroduplication.</title>
        <authorList>
            <person name="Kim S."/>
            <person name="Park J."/>
            <person name="Yeom S.I."/>
            <person name="Kim Y.M."/>
            <person name="Seo E."/>
            <person name="Kim K.T."/>
            <person name="Kim M.S."/>
            <person name="Lee J.M."/>
            <person name="Cheong K."/>
            <person name="Shin H.S."/>
            <person name="Kim S.B."/>
            <person name="Han K."/>
            <person name="Lee J."/>
            <person name="Park M."/>
            <person name="Lee H.A."/>
            <person name="Lee H.Y."/>
            <person name="Lee Y."/>
            <person name="Oh S."/>
            <person name="Lee J.H."/>
            <person name="Choi E."/>
            <person name="Choi E."/>
            <person name="Lee S.E."/>
            <person name="Jeon J."/>
            <person name="Kim H."/>
            <person name="Choi G."/>
            <person name="Song H."/>
            <person name="Lee J."/>
            <person name="Lee S.C."/>
            <person name="Kwon J.K."/>
            <person name="Lee H.Y."/>
            <person name="Koo N."/>
            <person name="Hong Y."/>
            <person name="Kim R.W."/>
            <person name="Kang W.H."/>
            <person name="Huh J.H."/>
            <person name="Kang B.C."/>
            <person name="Yang T.J."/>
            <person name="Lee Y.H."/>
            <person name="Bennetzen J.L."/>
            <person name="Choi D."/>
        </authorList>
    </citation>
    <scope>NUCLEOTIDE SEQUENCE [LARGE SCALE GENOMIC DNA]</scope>
    <source>
        <strain evidence="3">cv. PBC81</strain>
    </source>
</reference>
<dbReference type="AlphaFoldDB" id="A0A2G2XF56"/>
<dbReference type="OrthoDB" id="9988524at2759"/>
<dbReference type="InterPro" id="IPR022742">
    <property type="entry name" value="Hydrolase_4"/>
</dbReference>